<accession>A0ABV4NY42</accession>
<reference evidence="1 2" key="1">
    <citation type="submission" date="2024-08" db="EMBL/GenBank/DDBJ databases">
        <authorList>
            <person name="Ishaq N."/>
        </authorList>
    </citation>
    <scope>NUCLEOTIDE SEQUENCE [LARGE SCALE GENOMIC DNA]</scope>
    <source>
        <strain evidence="1 2">DSM 18651</strain>
    </source>
</reference>
<evidence type="ECO:0000313" key="2">
    <source>
        <dbReference type="Proteomes" id="UP001569428"/>
    </source>
</evidence>
<protein>
    <submittedName>
        <fullName evidence="1">Uncharacterized protein</fullName>
    </submittedName>
</protein>
<keyword evidence="2" id="KW-1185">Reference proteome</keyword>
<comment type="caution">
    <text evidence="1">The sequence shown here is derived from an EMBL/GenBank/DDBJ whole genome shotgun (WGS) entry which is preliminary data.</text>
</comment>
<organism evidence="1 2">
    <name type="scientific">Microbulbifer epialgicus</name>
    <dbReference type="NCBI Taxonomy" id="393907"/>
    <lineage>
        <taxon>Bacteria</taxon>
        <taxon>Pseudomonadati</taxon>
        <taxon>Pseudomonadota</taxon>
        <taxon>Gammaproteobacteria</taxon>
        <taxon>Cellvibrionales</taxon>
        <taxon>Microbulbiferaceae</taxon>
        <taxon>Microbulbifer</taxon>
    </lineage>
</organism>
<proteinExistence type="predicted"/>
<evidence type="ECO:0000313" key="1">
    <source>
        <dbReference type="EMBL" id="MFA0811021.1"/>
    </source>
</evidence>
<dbReference type="RefSeq" id="WP_371838589.1">
    <property type="nucleotide sequence ID" value="NZ_JBGMEK010000014.1"/>
</dbReference>
<name>A0ABV4NY42_9GAMM</name>
<sequence length="59" mass="6659">MEDVVTMKSARWSEKGVEFEAILRGELKLIPNQKRLTIINADHDKSLEGGMSLQDPGQF</sequence>
<gene>
    <name evidence="1" type="ORF">ACCI49_08820</name>
</gene>
<dbReference type="Proteomes" id="UP001569428">
    <property type="component" value="Unassembled WGS sequence"/>
</dbReference>
<dbReference type="EMBL" id="JBGMEK010000014">
    <property type="protein sequence ID" value="MFA0811021.1"/>
    <property type="molecule type" value="Genomic_DNA"/>
</dbReference>